<dbReference type="PANTHER" id="PTHR45740">
    <property type="entry name" value="POLY [ADP-RIBOSE] POLYMERASE"/>
    <property type="match status" value="1"/>
</dbReference>
<organism evidence="3 4">
    <name type="scientific">Entamoeba invadens IP1</name>
    <dbReference type="NCBI Taxonomy" id="370355"/>
    <lineage>
        <taxon>Eukaryota</taxon>
        <taxon>Amoebozoa</taxon>
        <taxon>Evosea</taxon>
        <taxon>Archamoebae</taxon>
        <taxon>Mastigamoebida</taxon>
        <taxon>Entamoebidae</taxon>
        <taxon>Entamoeba</taxon>
    </lineage>
</organism>
<dbReference type="OMA" id="PICETGF"/>
<feature type="region of interest" description="Disordered" evidence="1">
    <location>
        <begin position="1"/>
        <end position="50"/>
    </location>
</feature>
<gene>
    <name evidence="3" type="ORF">EIN_003120</name>
</gene>
<dbReference type="EMBL" id="KB207104">
    <property type="protein sequence ID" value="ELP84927.1"/>
    <property type="molecule type" value="Genomic_DNA"/>
</dbReference>
<dbReference type="Pfam" id="PF00644">
    <property type="entry name" value="PARP"/>
    <property type="match status" value="1"/>
</dbReference>
<dbReference type="VEuPathDB" id="AmoebaDB:EIN_003120"/>
<evidence type="ECO:0000256" key="1">
    <source>
        <dbReference type="SAM" id="MobiDB-lite"/>
    </source>
</evidence>
<dbReference type="GO" id="GO:0003950">
    <property type="term" value="F:NAD+ poly-ADP-ribosyltransferase activity"/>
    <property type="evidence" value="ECO:0007669"/>
    <property type="project" value="InterPro"/>
</dbReference>
<dbReference type="RefSeq" id="XP_004184273.1">
    <property type="nucleotide sequence ID" value="XM_004184225.1"/>
</dbReference>
<sequence>MPPKRRSQPVDILDKAVLDSSGAVVVPPQKSTPPASPIKKPQPKKNPDDKPVCCFGKNCKLTNPLHRKRYFHDGEGEVEFNTLKDSIANLKDVMAKDSDTQEEKITKVDAYKTLLVSALETNKIGPEEKRLVRKYQKQMGVSVDQHAGLLAQIGWTEDDYFDGIRTVKDYDVMKEVEMLSNNEIGVIWIQNGSTEFGQEGDSVFAKVHTKFFQTMSCAQGNYVVDKIGIVVNKALKMQFNATKTEFNAKGFGEEEWAFHGSSQDAIQSISKSGFLMPKNNNKTAQLDSGFFGSGIYLTFYSDYALFYSEQRKSNQMLLCQVLPGKSFKCKKRMDGKKLEKGYDSHFSPKGNEIVMFNPKAILPKYIIQFRVNDAKIRQQEG</sequence>
<evidence type="ECO:0000313" key="4">
    <source>
        <dbReference type="Proteomes" id="UP000014680"/>
    </source>
</evidence>
<name>A0A0A1U1M4_ENTIV</name>
<evidence type="ECO:0000313" key="3">
    <source>
        <dbReference type="EMBL" id="ELP84927.1"/>
    </source>
</evidence>
<dbReference type="InterPro" id="IPR051712">
    <property type="entry name" value="ARTD-AVP"/>
</dbReference>
<dbReference type="OrthoDB" id="10256774at2759"/>
<dbReference type="GO" id="GO:1990404">
    <property type="term" value="F:NAD+-protein mono-ADP-ribosyltransferase activity"/>
    <property type="evidence" value="ECO:0007669"/>
    <property type="project" value="TreeGrafter"/>
</dbReference>
<dbReference type="KEGG" id="eiv:EIN_003120"/>
<dbReference type="PANTHER" id="PTHR45740:SF2">
    <property type="entry name" value="POLY [ADP-RIBOSE] POLYMERASE"/>
    <property type="match status" value="1"/>
</dbReference>
<dbReference type="Gene3D" id="3.90.228.10">
    <property type="match status" value="1"/>
</dbReference>
<dbReference type="AlphaFoldDB" id="A0A0A1U1M4"/>
<dbReference type="GeneID" id="14883901"/>
<accession>A0A0A1U1M4</accession>
<dbReference type="InterPro" id="IPR012317">
    <property type="entry name" value="Poly(ADP-ribose)pol_cat_dom"/>
</dbReference>
<feature type="domain" description="PARP catalytic" evidence="2">
    <location>
        <begin position="204"/>
        <end position="345"/>
    </location>
</feature>
<proteinExistence type="predicted"/>
<dbReference type="SUPFAM" id="SSF56399">
    <property type="entry name" value="ADP-ribosylation"/>
    <property type="match status" value="1"/>
</dbReference>
<protein>
    <recommendedName>
        <fullName evidence="2">PARP catalytic domain-containing protein</fullName>
    </recommendedName>
</protein>
<evidence type="ECO:0000259" key="2">
    <source>
        <dbReference type="Pfam" id="PF00644"/>
    </source>
</evidence>
<keyword evidence="4" id="KW-1185">Reference proteome</keyword>
<dbReference type="GO" id="GO:0005634">
    <property type="term" value="C:nucleus"/>
    <property type="evidence" value="ECO:0007669"/>
    <property type="project" value="TreeGrafter"/>
</dbReference>
<dbReference type="Proteomes" id="UP000014680">
    <property type="component" value="Unassembled WGS sequence"/>
</dbReference>
<reference evidence="3 4" key="1">
    <citation type="submission" date="2012-10" db="EMBL/GenBank/DDBJ databases">
        <authorList>
            <person name="Zafar N."/>
            <person name="Inman J."/>
            <person name="Hall N."/>
            <person name="Lorenzi H."/>
            <person name="Caler E."/>
        </authorList>
    </citation>
    <scope>NUCLEOTIDE SEQUENCE [LARGE SCALE GENOMIC DNA]</scope>
    <source>
        <strain evidence="3 4">IP1</strain>
    </source>
</reference>